<evidence type="ECO:0000313" key="2">
    <source>
        <dbReference type="EMBL" id="QDS92443.1"/>
    </source>
</evidence>
<keyword evidence="3" id="KW-1185">Reference proteome</keyword>
<dbReference type="AlphaFoldDB" id="A0A517MC38"/>
<gene>
    <name evidence="2" type="ORF">FF011L_11860</name>
</gene>
<protein>
    <submittedName>
        <fullName evidence="2">Uncharacterized protein</fullName>
    </submittedName>
</protein>
<sequence>MSVTTRRIAKCLQSSNGLGKDKDTIVRLRHILVSRIWQQAIACYFDMDDAETTVFILTAEAKRPRAPTSLPTSPPPPFDRPDTVDTSLELTQSKTA</sequence>
<proteinExistence type="predicted"/>
<reference evidence="2 3" key="1">
    <citation type="submission" date="2019-02" db="EMBL/GenBank/DDBJ databases">
        <title>Deep-cultivation of Planctomycetes and their phenomic and genomic characterization uncovers novel biology.</title>
        <authorList>
            <person name="Wiegand S."/>
            <person name="Jogler M."/>
            <person name="Boedeker C."/>
            <person name="Pinto D."/>
            <person name="Vollmers J."/>
            <person name="Rivas-Marin E."/>
            <person name="Kohn T."/>
            <person name="Peeters S.H."/>
            <person name="Heuer A."/>
            <person name="Rast P."/>
            <person name="Oberbeckmann S."/>
            <person name="Bunk B."/>
            <person name="Jeske O."/>
            <person name="Meyerdierks A."/>
            <person name="Storesund J.E."/>
            <person name="Kallscheuer N."/>
            <person name="Luecker S."/>
            <person name="Lage O.M."/>
            <person name="Pohl T."/>
            <person name="Merkel B.J."/>
            <person name="Hornburger P."/>
            <person name="Mueller R.-W."/>
            <person name="Bruemmer F."/>
            <person name="Labrenz M."/>
            <person name="Spormann A.M."/>
            <person name="Op den Camp H."/>
            <person name="Overmann J."/>
            <person name="Amann R."/>
            <person name="Jetten M.S.M."/>
            <person name="Mascher T."/>
            <person name="Medema M.H."/>
            <person name="Devos D.P."/>
            <person name="Kaster A.-K."/>
            <person name="Ovreas L."/>
            <person name="Rohde M."/>
            <person name="Galperin M.Y."/>
            <person name="Jogler C."/>
        </authorList>
    </citation>
    <scope>NUCLEOTIDE SEQUENCE [LARGE SCALE GENOMIC DNA]</scope>
    <source>
        <strain evidence="2 3">FF011L</strain>
    </source>
</reference>
<accession>A0A517MC38</accession>
<dbReference type="Proteomes" id="UP000320672">
    <property type="component" value="Chromosome"/>
</dbReference>
<evidence type="ECO:0000256" key="1">
    <source>
        <dbReference type="SAM" id="MobiDB-lite"/>
    </source>
</evidence>
<name>A0A517MC38_9BACT</name>
<dbReference type="EMBL" id="CP036262">
    <property type="protein sequence ID" value="QDS92443.1"/>
    <property type="molecule type" value="Genomic_DNA"/>
</dbReference>
<evidence type="ECO:0000313" key="3">
    <source>
        <dbReference type="Proteomes" id="UP000320672"/>
    </source>
</evidence>
<feature type="region of interest" description="Disordered" evidence="1">
    <location>
        <begin position="63"/>
        <end position="96"/>
    </location>
</feature>
<organism evidence="2 3">
    <name type="scientific">Roseimaritima multifibrata</name>
    <dbReference type="NCBI Taxonomy" id="1930274"/>
    <lineage>
        <taxon>Bacteria</taxon>
        <taxon>Pseudomonadati</taxon>
        <taxon>Planctomycetota</taxon>
        <taxon>Planctomycetia</taxon>
        <taxon>Pirellulales</taxon>
        <taxon>Pirellulaceae</taxon>
        <taxon>Roseimaritima</taxon>
    </lineage>
</organism>
<dbReference type="KEGG" id="rml:FF011L_11860"/>